<keyword evidence="2" id="KW-1185">Reference proteome</keyword>
<organism evidence="1 2">
    <name type="scientific">Nostocoides vanveenii</name>
    <dbReference type="NCBI Taxonomy" id="330835"/>
    <lineage>
        <taxon>Bacteria</taxon>
        <taxon>Bacillati</taxon>
        <taxon>Actinomycetota</taxon>
        <taxon>Actinomycetes</taxon>
        <taxon>Micrococcales</taxon>
        <taxon>Intrasporangiaceae</taxon>
        <taxon>Nostocoides</taxon>
    </lineage>
</organism>
<evidence type="ECO:0000313" key="2">
    <source>
        <dbReference type="Proteomes" id="UP001501475"/>
    </source>
</evidence>
<dbReference type="NCBIfam" id="TIGR03843">
    <property type="entry name" value="SCO1664 family protein"/>
    <property type="match status" value="1"/>
</dbReference>
<dbReference type="EMBL" id="BAAAPN010000009">
    <property type="protein sequence ID" value="GAA1745962.1"/>
    <property type="molecule type" value="Genomic_DNA"/>
</dbReference>
<evidence type="ECO:0000313" key="1">
    <source>
        <dbReference type="EMBL" id="GAA1745962.1"/>
    </source>
</evidence>
<proteinExistence type="predicted"/>
<gene>
    <name evidence="1" type="ORF">GCM10009810_03170</name>
</gene>
<name>A0ABN2K2V0_9MICO</name>
<sequence length="257" mass="28037">MQRAELHILGRVAGASNTTLLTRLDAAGTGPLAIYKPISGERPLWDFPDGSLAGRERAAYVISELGGWHMVPRTILRDGPLGRGMVQEWLGGLGEDAPESVVHVIRPGSLATGLIPVLRAVDDDGGPLLVAHEDAPDVRALAVLDVVLNNTDRKGAHAFRHEGRLYAVDHGVTFHREPKLRTVLWGWAGEALPDSEIHRLETLATRLERVDEESSELAEHLTVREVRALRARVAALLAERHHPAPAGEWPAIPWPPL</sequence>
<dbReference type="Proteomes" id="UP001501475">
    <property type="component" value="Unassembled WGS sequence"/>
</dbReference>
<accession>A0ABN2K2V0</accession>
<dbReference type="InterPro" id="IPR022292">
    <property type="entry name" value="CHP03843"/>
</dbReference>
<comment type="caution">
    <text evidence="1">The sequence shown here is derived from an EMBL/GenBank/DDBJ whole genome shotgun (WGS) entry which is preliminary data.</text>
</comment>
<protein>
    <submittedName>
        <fullName evidence="1">SCO1664 family protein</fullName>
    </submittedName>
</protein>
<reference evidence="1 2" key="1">
    <citation type="journal article" date="2019" name="Int. J. Syst. Evol. Microbiol.">
        <title>The Global Catalogue of Microorganisms (GCM) 10K type strain sequencing project: providing services to taxonomists for standard genome sequencing and annotation.</title>
        <authorList>
            <consortium name="The Broad Institute Genomics Platform"/>
            <consortium name="The Broad Institute Genome Sequencing Center for Infectious Disease"/>
            <person name="Wu L."/>
            <person name="Ma J."/>
        </authorList>
    </citation>
    <scope>NUCLEOTIDE SEQUENCE [LARGE SCALE GENOMIC DNA]</scope>
    <source>
        <strain evidence="1 2">JCM 15591</strain>
    </source>
</reference>
<dbReference type="RefSeq" id="WP_344061135.1">
    <property type="nucleotide sequence ID" value="NZ_BAAAPN010000009.1"/>
</dbReference>